<dbReference type="Proteomes" id="UP000036367">
    <property type="component" value="Unassembled WGS sequence"/>
</dbReference>
<reference evidence="2" key="1">
    <citation type="submission" date="2015-05" db="EMBL/GenBank/DDBJ databases">
        <title>Permanent draft genome of Rhodopirellula islandicus K833.</title>
        <authorList>
            <person name="Kizina J."/>
            <person name="Richter M."/>
            <person name="Glockner F.O."/>
            <person name="Harder J."/>
        </authorList>
    </citation>
    <scope>NUCLEOTIDE SEQUENCE [LARGE SCALE GENOMIC DNA]</scope>
    <source>
        <strain evidence="2">K833</strain>
    </source>
</reference>
<dbReference type="RefSeq" id="WP_047816480.1">
    <property type="nucleotide sequence ID" value="NZ_LECT01000044.1"/>
</dbReference>
<gene>
    <name evidence="2" type="ORF">RISK_005479</name>
</gene>
<protein>
    <submittedName>
        <fullName evidence="2">Transmembrane protein</fullName>
    </submittedName>
</protein>
<evidence type="ECO:0000313" key="3">
    <source>
        <dbReference type="Proteomes" id="UP000036367"/>
    </source>
</evidence>
<name>A0A0J1B771_RHOIS</name>
<dbReference type="AlphaFoldDB" id="A0A0J1B771"/>
<evidence type="ECO:0000313" key="2">
    <source>
        <dbReference type="EMBL" id="KLU02413.1"/>
    </source>
</evidence>
<organism evidence="2 3">
    <name type="scientific">Rhodopirellula islandica</name>
    <dbReference type="NCBI Taxonomy" id="595434"/>
    <lineage>
        <taxon>Bacteria</taxon>
        <taxon>Pseudomonadati</taxon>
        <taxon>Planctomycetota</taxon>
        <taxon>Planctomycetia</taxon>
        <taxon>Pirellulales</taxon>
        <taxon>Pirellulaceae</taxon>
        <taxon>Rhodopirellula</taxon>
    </lineage>
</organism>
<proteinExistence type="predicted"/>
<keyword evidence="3" id="KW-1185">Reference proteome</keyword>
<sequence>MNAKTTSLGCLGLLCIGLLVVGLPIGLRQYRVQAQLLTIASNGDPVSLSELGDPTPVSVWPMADKVDARREILQVIESAEELAKTLHPYLNSDAAYEYQQPLSAEHLVLLEDAFQQHPQVLPALRDASHCQRYAWPSPLAPSGVMPPDQYMQVLLKEVSRLRMVGRLMLCGSRFLATKGKVDESAMLCVDLMRLTGLQETGPTVVVYQTNVAIRQSAIDQLNAIMQVSPLDPGTHAAIEKVLTERESSDAFLHTLKTERVYGIASIQSMPAVLRVFSNQMPDYLAAMQSQIDRGKTPPCDWSANRGPPTEVMTQAAMTAMDSCRASFERDRIRCRCLRILNAIRDKGLTASEVNLDRLGLPAEATRDPYSGQALKFEPVEIEPGRTEPGRTEPGQLVSGEGWRVHSVGPNPFQNTANQANGQDLGLAP</sequence>
<feature type="compositionally biased region" description="Polar residues" evidence="1">
    <location>
        <begin position="411"/>
        <end position="421"/>
    </location>
</feature>
<dbReference type="STRING" id="595434.RISK_005479"/>
<accession>A0A0J1B771</accession>
<dbReference type="EMBL" id="LECT01000044">
    <property type="protein sequence ID" value="KLU02413.1"/>
    <property type="molecule type" value="Genomic_DNA"/>
</dbReference>
<comment type="caution">
    <text evidence="2">The sequence shown here is derived from an EMBL/GenBank/DDBJ whole genome shotgun (WGS) entry which is preliminary data.</text>
</comment>
<dbReference type="PATRIC" id="fig|595434.4.peg.5206"/>
<keyword evidence="2" id="KW-0812">Transmembrane</keyword>
<evidence type="ECO:0000256" key="1">
    <source>
        <dbReference type="SAM" id="MobiDB-lite"/>
    </source>
</evidence>
<feature type="region of interest" description="Disordered" evidence="1">
    <location>
        <begin position="383"/>
        <end position="428"/>
    </location>
</feature>
<dbReference type="OrthoDB" id="274376at2"/>
<keyword evidence="2" id="KW-0472">Membrane</keyword>